<dbReference type="GO" id="GO:0005886">
    <property type="term" value="C:plasma membrane"/>
    <property type="evidence" value="ECO:0007669"/>
    <property type="project" value="UniProtKB-SubCell"/>
</dbReference>
<protein>
    <recommendedName>
        <fullName evidence="6 19">Adenosylcobinamide-GDP ribazoletransferase</fullName>
        <ecNumber evidence="5 19">2.7.8.26</ecNumber>
    </recommendedName>
    <alternativeName>
        <fullName evidence="16 19">Cobalamin synthase</fullName>
    </alternativeName>
    <alternativeName>
        <fullName evidence="15 19">Cobalamin-5'-phosphate synthase</fullName>
    </alternativeName>
</protein>
<comment type="catalytic activity">
    <reaction evidence="18 19">
        <text>alpha-ribazole 5'-phosphate + adenosylcob(III)inamide-GDP = adenosylcob(III)alamin 5'-phosphate + GMP + H(+)</text>
        <dbReference type="Rhea" id="RHEA:23560"/>
        <dbReference type="ChEBI" id="CHEBI:15378"/>
        <dbReference type="ChEBI" id="CHEBI:57918"/>
        <dbReference type="ChEBI" id="CHEBI:58115"/>
        <dbReference type="ChEBI" id="CHEBI:60487"/>
        <dbReference type="ChEBI" id="CHEBI:60493"/>
        <dbReference type="EC" id="2.7.8.26"/>
    </reaction>
</comment>
<feature type="transmembrane region" description="Helical" evidence="19">
    <location>
        <begin position="35"/>
        <end position="56"/>
    </location>
</feature>
<evidence type="ECO:0000256" key="3">
    <source>
        <dbReference type="ARBA" id="ARBA00004663"/>
    </source>
</evidence>
<evidence type="ECO:0000256" key="19">
    <source>
        <dbReference type="HAMAP-Rule" id="MF_00719"/>
    </source>
</evidence>
<evidence type="ECO:0000256" key="14">
    <source>
        <dbReference type="ARBA" id="ARBA00025228"/>
    </source>
</evidence>
<dbReference type="Proteomes" id="UP000053947">
    <property type="component" value="Unassembled WGS sequence"/>
</dbReference>
<keyword evidence="10 19" id="KW-0812">Transmembrane</keyword>
<dbReference type="PANTHER" id="PTHR34148">
    <property type="entry name" value="ADENOSYLCOBINAMIDE-GDP RIBAZOLETRANSFERASE"/>
    <property type="match status" value="1"/>
</dbReference>
<comment type="caution">
    <text evidence="20">The sequence shown here is derived from an EMBL/GenBank/DDBJ whole genome shotgun (WGS) entry which is preliminary data.</text>
</comment>
<proteinExistence type="inferred from homology"/>
<evidence type="ECO:0000313" key="21">
    <source>
        <dbReference type="Proteomes" id="UP000053947"/>
    </source>
</evidence>
<dbReference type="RefSeq" id="WP_058439558.1">
    <property type="nucleotide sequence ID" value="NZ_KQ758903.1"/>
</dbReference>
<organism evidence="20 21">
    <name type="scientific">Dehalogenimonas alkenigignens</name>
    <dbReference type="NCBI Taxonomy" id="1217799"/>
    <lineage>
        <taxon>Bacteria</taxon>
        <taxon>Bacillati</taxon>
        <taxon>Chloroflexota</taxon>
        <taxon>Dehalococcoidia</taxon>
        <taxon>Dehalococcoidales</taxon>
        <taxon>Dehalococcoidaceae</taxon>
        <taxon>Dehalogenimonas</taxon>
    </lineage>
</organism>
<evidence type="ECO:0000256" key="15">
    <source>
        <dbReference type="ARBA" id="ARBA00032605"/>
    </source>
</evidence>
<evidence type="ECO:0000256" key="7">
    <source>
        <dbReference type="ARBA" id="ARBA00022475"/>
    </source>
</evidence>
<keyword evidence="11 19" id="KW-0460">Magnesium</keyword>
<evidence type="ECO:0000256" key="13">
    <source>
        <dbReference type="ARBA" id="ARBA00023136"/>
    </source>
</evidence>
<evidence type="ECO:0000256" key="16">
    <source>
        <dbReference type="ARBA" id="ARBA00032853"/>
    </source>
</evidence>
<keyword evidence="13 19" id="KW-0472">Membrane</keyword>
<dbReference type="GO" id="GO:0008818">
    <property type="term" value="F:cobalamin 5'-phosphate synthase activity"/>
    <property type="evidence" value="ECO:0007669"/>
    <property type="project" value="UniProtKB-UniRule"/>
</dbReference>
<keyword evidence="8 19" id="KW-0169">Cobalamin biosynthesis</keyword>
<dbReference type="PANTHER" id="PTHR34148:SF1">
    <property type="entry name" value="ADENOSYLCOBINAMIDE-GDP RIBAZOLETRANSFERASE"/>
    <property type="match status" value="1"/>
</dbReference>
<dbReference type="HAMAP" id="MF_00719">
    <property type="entry name" value="CobS"/>
    <property type="match status" value="1"/>
</dbReference>
<evidence type="ECO:0000256" key="10">
    <source>
        <dbReference type="ARBA" id="ARBA00022692"/>
    </source>
</evidence>
<gene>
    <name evidence="19" type="primary">cobS</name>
    <name evidence="20" type="ORF">DEALK_14450</name>
</gene>
<comment type="pathway">
    <text evidence="3 19">Cofactor biosynthesis; adenosylcobalamin biosynthesis; adenosylcobalamin from cob(II)yrinate a,c-diamide: step 7/7.</text>
</comment>
<dbReference type="Pfam" id="PF02654">
    <property type="entry name" value="CobS"/>
    <property type="match status" value="1"/>
</dbReference>
<accession>A0A0W0GJ55</accession>
<feature type="transmembrane region" description="Helical" evidence="19">
    <location>
        <begin position="230"/>
        <end position="250"/>
    </location>
</feature>
<evidence type="ECO:0000256" key="5">
    <source>
        <dbReference type="ARBA" id="ARBA00013200"/>
    </source>
</evidence>
<feature type="transmembrane region" description="Helical" evidence="19">
    <location>
        <begin position="62"/>
        <end position="82"/>
    </location>
</feature>
<reference evidence="20 21" key="1">
    <citation type="submission" date="2015-06" db="EMBL/GenBank/DDBJ databases">
        <title>Genome sequence of the organohalide-respiring Dehalogenimonas alkenigignens type strain (IP3-3T).</title>
        <authorList>
            <person name="Key T.A."/>
            <person name="Richmond D.P."/>
            <person name="Bowman K.S."/>
            <person name="Cho Y.-J."/>
            <person name="Chun J."/>
            <person name="da Costa M.S."/>
            <person name="Rainey F.A."/>
            <person name="Moe W.M."/>
        </authorList>
    </citation>
    <scope>NUCLEOTIDE SEQUENCE [LARGE SCALE GENOMIC DNA]</scope>
    <source>
        <strain evidence="20 21">IP3-3</strain>
    </source>
</reference>
<dbReference type="GO" id="GO:0051073">
    <property type="term" value="F:adenosylcobinamide-GDP ribazoletransferase activity"/>
    <property type="evidence" value="ECO:0007669"/>
    <property type="project" value="UniProtKB-UniRule"/>
</dbReference>
<keyword evidence="7 19" id="KW-1003">Cell membrane</keyword>
<dbReference type="STRING" id="1217799.DEALK_14450"/>
<dbReference type="GO" id="GO:0009236">
    <property type="term" value="P:cobalamin biosynthetic process"/>
    <property type="evidence" value="ECO:0007669"/>
    <property type="project" value="UniProtKB-UniRule"/>
</dbReference>
<evidence type="ECO:0000256" key="2">
    <source>
        <dbReference type="ARBA" id="ARBA00004651"/>
    </source>
</evidence>
<name>A0A0W0GJ55_9CHLR</name>
<comment type="cofactor">
    <cofactor evidence="1 19">
        <name>Mg(2+)</name>
        <dbReference type="ChEBI" id="CHEBI:18420"/>
    </cofactor>
</comment>
<evidence type="ECO:0000256" key="12">
    <source>
        <dbReference type="ARBA" id="ARBA00022989"/>
    </source>
</evidence>
<evidence type="ECO:0000256" key="6">
    <source>
        <dbReference type="ARBA" id="ARBA00015850"/>
    </source>
</evidence>
<keyword evidence="9 19" id="KW-0808">Transferase</keyword>
<evidence type="ECO:0000256" key="18">
    <source>
        <dbReference type="ARBA" id="ARBA00049504"/>
    </source>
</evidence>
<evidence type="ECO:0000256" key="4">
    <source>
        <dbReference type="ARBA" id="ARBA00010561"/>
    </source>
</evidence>
<keyword evidence="21" id="KW-1185">Reference proteome</keyword>
<evidence type="ECO:0000256" key="11">
    <source>
        <dbReference type="ARBA" id="ARBA00022842"/>
    </source>
</evidence>
<comment type="similarity">
    <text evidence="4 19">Belongs to the CobS family.</text>
</comment>
<comment type="function">
    <text evidence="14 19">Joins adenosylcobinamide-GDP and alpha-ribazole to generate adenosylcobalamin (Ado-cobalamin). Also synthesizes adenosylcobalamin 5'-phosphate from adenosylcobinamide-GDP and alpha-ribazole 5'-phosphate.</text>
</comment>
<comment type="catalytic activity">
    <reaction evidence="17 19">
        <text>alpha-ribazole + adenosylcob(III)inamide-GDP = adenosylcob(III)alamin + GMP + H(+)</text>
        <dbReference type="Rhea" id="RHEA:16049"/>
        <dbReference type="ChEBI" id="CHEBI:10329"/>
        <dbReference type="ChEBI" id="CHEBI:15378"/>
        <dbReference type="ChEBI" id="CHEBI:18408"/>
        <dbReference type="ChEBI" id="CHEBI:58115"/>
        <dbReference type="ChEBI" id="CHEBI:60487"/>
        <dbReference type="EC" id="2.7.8.26"/>
    </reaction>
</comment>
<dbReference type="NCBIfam" id="TIGR00317">
    <property type="entry name" value="cobS"/>
    <property type="match status" value="1"/>
</dbReference>
<evidence type="ECO:0000256" key="8">
    <source>
        <dbReference type="ARBA" id="ARBA00022573"/>
    </source>
</evidence>
<dbReference type="PATRIC" id="fig|1217799.6.peg.1493"/>
<evidence type="ECO:0000256" key="9">
    <source>
        <dbReference type="ARBA" id="ARBA00022679"/>
    </source>
</evidence>
<dbReference type="OrthoDB" id="9794626at2"/>
<sequence length="254" mass="27656">MSFLAALRFLTAIPIPFKREQWDRPLTQQQFARSLVYYPLVGLIIGGILCGLYWLFSTFLPSILTYALIVSSLAFLTGALHLDGLIDTFDGLAGGHRSPERRKEIMKTPDVGAMGVVAGVVALLLKFAALASIPESHIYAALVLMPVLSRWSMVYAVFHYPYGRGAGMGKELKSGSSAWVLPTASVTAIIFVAIAGGWLGVISMACIWLLTVVLAGFFQSKFQGLTGDNYGAINEIIEFAVLLLVVLFSFNNWL</sequence>
<dbReference type="EMBL" id="LFDV01000002">
    <property type="protein sequence ID" value="KTB48599.1"/>
    <property type="molecule type" value="Genomic_DNA"/>
</dbReference>
<feature type="transmembrane region" description="Helical" evidence="19">
    <location>
        <begin position="111"/>
        <end position="131"/>
    </location>
</feature>
<keyword evidence="12 19" id="KW-1133">Transmembrane helix</keyword>
<evidence type="ECO:0000256" key="17">
    <source>
        <dbReference type="ARBA" id="ARBA00048623"/>
    </source>
</evidence>
<feature type="transmembrane region" description="Helical" evidence="19">
    <location>
        <begin position="137"/>
        <end position="158"/>
    </location>
</feature>
<dbReference type="AlphaFoldDB" id="A0A0W0GJ55"/>
<dbReference type="InterPro" id="IPR003805">
    <property type="entry name" value="CobS"/>
</dbReference>
<dbReference type="UniPathway" id="UPA00148">
    <property type="reaction ID" value="UER00238"/>
</dbReference>
<dbReference type="EC" id="2.7.8.26" evidence="5 19"/>
<evidence type="ECO:0000313" key="20">
    <source>
        <dbReference type="EMBL" id="KTB48599.1"/>
    </source>
</evidence>
<comment type="subcellular location">
    <subcellularLocation>
        <location evidence="2 19">Cell membrane</location>
        <topology evidence="2 19">Multi-pass membrane protein</topology>
    </subcellularLocation>
</comment>
<evidence type="ECO:0000256" key="1">
    <source>
        <dbReference type="ARBA" id="ARBA00001946"/>
    </source>
</evidence>